<dbReference type="EMBL" id="JAPEUX010000001">
    <property type="protein sequence ID" value="KAJ4359713.1"/>
    <property type="molecule type" value="Genomic_DNA"/>
</dbReference>
<dbReference type="Proteomes" id="UP001140513">
    <property type="component" value="Unassembled WGS sequence"/>
</dbReference>
<feature type="compositionally biased region" description="Polar residues" evidence="2">
    <location>
        <begin position="42"/>
        <end position="52"/>
    </location>
</feature>
<evidence type="ECO:0000256" key="2">
    <source>
        <dbReference type="SAM" id="MobiDB-lite"/>
    </source>
</evidence>
<feature type="coiled-coil region" evidence="1">
    <location>
        <begin position="221"/>
        <end position="337"/>
    </location>
</feature>
<feature type="compositionally biased region" description="Pro residues" evidence="2">
    <location>
        <begin position="109"/>
        <end position="131"/>
    </location>
</feature>
<gene>
    <name evidence="3" type="ORF">N0V89_000269</name>
</gene>
<evidence type="ECO:0000313" key="3">
    <source>
        <dbReference type="EMBL" id="KAJ4359713.1"/>
    </source>
</evidence>
<dbReference type="GeneID" id="80903799"/>
<evidence type="ECO:0000256" key="1">
    <source>
        <dbReference type="SAM" id="Coils"/>
    </source>
</evidence>
<evidence type="ECO:0000313" key="4">
    <source>
        <dbReference type="Proteomes" id="UP001140513"/>
    </source>
</evidence>
<feature type="compositionally biased region" description="Basic and acidic residues" evidence="2">
    <location>
        <begin position="402"/>
        <end position="411"/>
    </location>
</feature>
<proteinExistence type="predicted"/>
<keyword evidence="4" id="KW-1185">Reference proteome</keyword>
<dbReference type="AlphaFoldDB" id="A0A9W8XUC6"/>
<keyword evidence="1" id="KW-0175">Coiled coil</keyword>
<accession>A0A9W8XUC6</accession>
<feature type="compositionally biased region" description="Basic and acidic residues" evidence="2">
    <location>
        <begin position="371"/>
        <end position="384"/>
    </location>
</feature>
<sequence length="417" mass="46240">MALFIGIPSTSTKLSGSKRLDSEITQNQLQTYKEKRRHVATESESVPTSSLPQVGPCVSPPFGSAPPCSQPIESGGMPTPHDSAVATPGVLLPEMQRLRQPSNASFGGVPPPPPGPAPETPPPPPPRPPISPLTTLESESRSFHSRPAYTSEEHPLHSSSTTAPPQEPQEPQRLGPAYESRAKEGSKLAEKAQLASQGILECTKALASAHRHTRELRDAQYEAHQETLKTLHKEIDEEKQRTASAEARADEAEAKIEEFQKQLDAQSNENIQLTYHFQKKMERKAEEAIRVQNDMRNQHWGRIKELSEQNETQPATIEKLEREKAALQDRLNYALNERDQSYKEILALWTGVRDIALADGVNVTALTEPVSDRVQHSSELEAEGKKRKAENDTCIEENVSTDSRRVREDFRSGQAEA</sequence>
<feature type="compositionally biased region" description="Basic and acidic residues" evidence="2">
    <location>
        <begin position="180"/>
        <end position="190"/>
    </location>
</feature>
<comment type="caution">
    <text evidence="3">The sequence shown here is derived from an EMBL/GenBank/DDBJ whole genome shotgun (WGS) entry which is preliminary data.</text>
</comment>
<dbReference type="RefSeq" id="XP_056075915.1">
    <property type="nucleotide sequence ID" value="XM_056209093.1"/>
</dbReference>
<feature type="region of interest" description="Disordered" evidence="2">
    <location>
        <begin position="371"/>
        <end position="417"/>
    </location>
</feature>
<reference evidence="3" key="1">
    <citation type="submission" date="2022-10" db="EMBL/GenBank/DDBJ databases">
        <title>Tapping the CABI collections for fungal endophytes: first genome assemblies for Collariella, Neodidymelliopsis, Ascochyta clinopodiicola, Didymella pomorum, Didymosphaeria variabile, Neocosmospora piperis and Neocucurbitaria cava.</title>
        <authorList>
            <person name="Hill R."/>
        </authorList>
    </citation>
    <scope>NUCLEOTIDE SEQUENCE</scope>
    <source>
        <strain evidence="3">IMI 356815</strain>
    </source>
</reference>
<name>A0A9W8XUC6_9PLEO</name>
<protein>
    <submittedName>
        <fullName evidence="3">Uncharacterized protein</fullName>
    </submittedName>
</protein>
<organism evidence="3 4">
    <name type="scientific">Didymosphaeria variabile</name>
    <dbReference type="NCBI Taxonomy" id="1932322"/>
    <lineage>
        <taxon>Eukaryota</taxon>
        <taxon>Fungi</taxon>
        <taxon>Dikarya</taxon>
        <taxon>Ascomycota</taxon>
        <taxon>Pezizomycotina</taxon>
        <taxon>Dothideomycetes</taxon>
        <taxon>Pleosporomycetidae</taxon>
        <taxon>Pleosporales</taxon>
        <taxon>Massarineae</taxon>
        <taxon>Didymosphaeriaceae</taxon>
        <taxon>Didymosphaeria</taxon>
    </lineage>
</organism>
<dbReference type="Gene3D" id="1.10.287.1490">
    <property type="match status" value="1"/>
</dbReference>
<feature type="region of interest" description="Disordered" evidence="2">
    <location>
        <begin position="1"/>
        <end position="190"/>
    </location>
</feature>